<reference evidence="1" key="1">
    <citation type="submission" date="2023-05" db="EMBL/GenBank/DDBJ databases">
        <title>Nepenthes gracilis genome sequencing.</title>
        <authorList>
            <person name="Fukushima K."/>
        </authorList>
    </citation>
    <scope>NUCLEOTIDE SEQUENCE</scope>
    <source>
        <strain evidence="1">SING2019-196</strain>
    </source>
</reference>
<accession>A0AAD3S5H8</accession>
<protein>
    <submittedName>
        <fullName evidence="1">Uncharacterized protein</fullName>
    </submittedName>
</protein>
<comment type="caution">
    <text evidence="1">The sequence shown here is derived from an EMBL/GenBank/DDBJ whole genome shotgun (WGS) entry which is preliminary data.</text>
</comment>
<dbReference type="Proteomes" id="UP001279734">
    <property type="component" value="Unassembled WGS sequence"/>
</dbReference>
<gene>
    <name evidence="1" type="ORF">Nepgr_006406</name>
</gene>
<sequence length="107" mass="12000">MWSAGFFCNFFSATDLQVIITDREEPTLGLWPMAPTSTSCTPLEMPLCVSCQPLARRAKSGTSSFWKVDQRTTHNWMLSQCPMGTKRSGSMANESSIMWHNGYLELA</sequence>
<evidence type="ECO:0000313" key="1">
    <source>
        <dbReference type="EMBL" id="GMH04566.1"/>
    </source>
</evidence>
<dbReference type="EMBL" id="BSYO01000005">
    <property type="protein sequence ID" value="GMH04566.1"/>
    <property type="molecule type" value="Genomic_DNA"/>
</dbReference>
<organism evidence="1 2">
    <name type="scientific">Nepenthes gracilis</name>
    <name type="common">Slender pitcher plant</name>
    <dbReference type="NCBI Taxonomy" id="150966"/>
    <lineage>
        <taxon>Eukaryota</taxon>
        <taxon>Viridiplantae</taxon>
        <taxon>Streptophyta</taxon>
        <taxon>Embryophyta</taxon>
        <taxon>Tracheophyta</taxon>
        <taxon>Spermatophyta</taxon>
        <taxon>Magnoliopsida</taxon>
        <taxon>eudicotyledons</taxon>
        <taxon>Gunneridae</taxon>
        <taxon>Pentapetalae</taxon>
        <taxon>Caryophyllales</taxon>
        <taxon>Nepenthaceae</taxon>
        <taxon>Nepenthes</taxon>
    </lineage>
</organism>
<name>A0AAD3S5H8_NEPGR</name>
<proteinExistence type="predicted"/>
<keyword evidence="2" id="KW-1185">Reference proteome</keyword>
<dbReference type="AlphaFoldDB" id="A0AAD3S5H8"/>
<evidence type="ECO:0000313" key="2">
    <source>
        <dbReference type="Proteomes" id="UP001279734"/>
    </source>
</evidence>